<dbReference type="PANTHER" id="PTHR43757">
    <property type="entry name" value="AMINOMETHYLTRANSFERASE"/>
    <property type="match status" value="1"/>
</dbReference>
<dbReference type="InterPro" id="IPR036188">
    <property type="entry name" value="FAD/NAD-bd_sf"/>
</dbReference>
<dbReference type="InterPro" id="IPR032503">
    <property type="entry name" value="FAO_M"/>
</dbReference>
<dbReference type="PANTHER" id="PTHR43757:SF2">
    <property type="entry name" value="AMINOMETHYLTRANSFERASE, MITOCHONDRIAL"/>
    <property type="match status" value="1"/>
</dbReference>
<dbReference type="Gene3D" id="3.30.9.10">
    <property type="entry name" value="D-Amino Acid Oxidase, subunit A, domain 2"/>
    <property type="match status" value="1"/>
</dbReference>
<sequence>MAVQPRVVIIGAGIVGCALADELTERGWTDLTVLEQGPLFATGGSTSHAPGLVFQTNPSKTMTEFASYTVRKYSSLTLDDAWCFRQVGGLEVATTQARLVELKRRRGWATSWGVESSLLSPSECAELHPLLDPERILGGFHTPTDGLAKPVRAAQAQARRAIDRGARFLDQQKVTAIDRTAGRVRGVRTETDEFRADVVISAAGMWGPLIGALVDLTVPLVPMAHQYAKTTPLPDLRSDGFLEATLPILRHQDADLYFREHGDRLGIGAYGHRPMPIEPAEIGSLPGMPSEWPFTPEDFEQSWADAADLLPALASSKVEEGVNGLFSFTADGNPLLGEHPDLAGFWVAEAVWITHSAGVARAMAEWLVDGAPRTDLHGCDLNRFETAQLAPGYVHARSCQSFVEVYDILHPLQPAEKYRSLRTTPFYERQKDLGAVFLEAAGWERPHWYEANADLPEVAGIPARNEWASRFWSPIAGAEALVARERVAMFDMTPLKRLEVTGRGALPFLQTLTTNQVDKKPGAVTYTLMLGEDGGIRSDLTVARLADHTFQVGVNSQLDLDWLRRQLPADGSVQVRDLTGGTCCIGLWGPRAREVLAPLTKQDFSHRALGYFKGQQAYVGGVPVTALRLSYVGELGWELYTSAEYGRLLWDTLFEAGQSAGIIAAGRSAFNSMRLEKGYRLWGTDMTAEHDPYEAGVGFAVKMDKGFFVGREALEGKPPSSRRLSCLTIDDPYAVVMGSEPVYVGGQPAGYVTSAAFGYTIGKSIAYAWLPVEAVAGTTVQVEYFGERVPATVAAEPLFDPGMARLRS</sequence>
<dbReference type="Gene3D" id="3.30.1360.120">
    <property type="entry name" value="Probable tRNA modification gtpase trme, domain 1"/>
    <property type="match status" value="1"/>
</dbReference>
<dbReference type="RefSeq" id="WP_344313505.1">
    <property type="nucleotide sequence ID" value="NZ_BAAANY010000023.1"/>
</dbReference>
<dbReference type="InterPro" id="IPR027266">
    <property type="entry name" value="TrmE/GcvT-like"/>
</dbReference>
<evidence type="ECO:0000259" key="3">
    <source>
        <dbReference type="Pfam" id="PF01571"/>
    </source>
</evidence>
<dbReference type="Pfam" id="PF16350">
    <property type="entry name" value="FAO_M"/>
    <property type="match status" value="1"/>
</dbReference>
<dbReference type="SUPFAM" id="SSF103025">
    <property type="entry name" value="Folate-binding domain"/>
    <property type="match status" value="1"/>
</dbReference>
<protein>
    <submittedName>
        <fullName evidence="6">FAD-dependent oxidoreductase</fullName>
    </submittedName>
</protein>
<dbReference type="SUPFAM" id="SSF101790">
    <property type="entry name" value="Aminomethyltransferase beta-barrel domain"/>
    <property type="match status" value="1"/>
</dbReference>
<keyword evidence="7" id="KW-1185">Reference proteome</keyword>
<dbReference type="InterPro" id="IPR013977">
    <property type="entry name" value="GcvT_C"/>
</dbReference>
<dbReference type="Gene3D" id="2.40.30.110">
    <property type="entry name" value="Aminomethyltransferase beta-barrel domains"/>
    <property type="match status" value="1"/>
</dbReference>
<dbReference type="InterPro" id="IPR006076">
    <property type="entry name" value="FAD-dep_OxRdtase"/>
</dbReference>
<dbReference type="SUPFAM" id="SSF54373">
    <property type="entry name" value="FAD-linked reductases, C-terminal domain"/>
    <property type="match status" value="1"/>
</dbReference>
<reference evidence="6 7" key="1">
    <citation type="journal article" date="2019" name="Int. J. Syst. Evol. Microbiol.">
        <title>The Global Catalogue of Microorganisms (GCM) 10K type strain sequencing project: providing services to taxonomists for standard genome sequencing and annotation.</title>
        <authorList>
            <consortium name="The Broad Institute Genomics Platform"/>
            <consortium name="The Broad Institute Genome Sequencing Center for Infectious Disease"/>
            <person name="Wu L."/>
            <person name="Ma J."/>
        </authorList>
    </citation>
    <scope>NUCLEOTIDE SEQUENCE [LARGE SCALE GENOMIC DNA]</scope>
    <source>
        <strain evidence="6 7">JCM 14718</strain>
    </source>
</reference>
<accession>A0ABN2I9M2</accession>
<evidence type="ECO:0000313" key="7">
    <source>
        <dbReference type="Proteomes" id="UP001500618"/>
    </source>
</evidence>
<dbReference type="PROSITE" id="PS51257">
    <property type="entry name" value="PROKAR_LIPOPROTEIN"/>
    <property type="match status" value="1"/>
</dbReference>
<dbReference type="InterPro" id="IPR028896">
    <property type="entry name" value="GcvT/YgfZ/DmdA"/>
</dbReference>
<name>A0ABN2I9M2_9ACTN</name>
<evidence type="ECO:0000313" key="6">
    <source>
        <dbReference type="EMBL" id="GAA1700896.1"/>
    </source>
</evidence>
<dbReference type="Gene3D" id="3.50.50.60">
    <property type="entry name" value="FAD/NAD(P)-binding domain"/>
    <property type="match status" value="1"/>
</dbReference>
<feature type="domain" description="FAD dependent oxidoreductase" evidence="2">
    <location>
        <begin position="6"/>
        <end position="366"/>
    </location>
</feature>
<feature type="domain" description="Aminomethyltransferase C-terminal" evidence="4">
    <location>
        <begin position="722"/>
        <end position="800"/>
    </location>
</feature>
<evidence type="ECO:0000259" key="2">
    <source>
        <dbReference type="Pfam" id="PF01266"/>
    </source>
</evidence>
<dbReference type="Pfam" id="PF01266">
    <property type="entry name" value="DAO"/>
    <property type="match status" value="1"/>
</dbReference>
<dbReference type="Pfam" id="PF01571">
    <property type="entry name" value="GCV_T"/>
    <property type="match status" value="1"/>
</dbReference>
<dbReference type="SUPFAM" id="SSF51905">
    <property type="entry name" value="FAD/NAD(P)-binding domain"/>
    <property type="match status" value="1"/>
</dbReference>
<dbReference type="Proteomes" id="UP001500618">
    <property type="component" value="Unassembled WGS sequence"/>
</dbReference>
<dbReference type="EMBL" id="BAAANY010000023">
    <property type="protein sequence ID" value="GAA1700896.1"/>
    <property type="molecule type" value="Genomic_DNA"/>
</dbReference>
<dbReference type="Pfam" id="PF08669">
    <property type="entry name" value="GCV_T_C"/>
    <property type="match status" value="1"/>
</dbReference>
<feature type="domain" description="GCVT N-terminal" evidence="3">
    <location>
        <begin position="426"/>
        <end position="705"/>
    </location>
</feature>
<dbReference type="Gene3D" id="3.30.70.1400">
    <property type="entry name" value="Aminomethyltransferase beta-barrel domains"/>
    <property type="match status" value="1"/>
</dbReference>
<evidence type="ECO:0000259" key="4">
    <source>
        <dbReference type="Pfam" id="PF08669"/>
    </source>
</evidence>
<organism evidence="6 7">
    <name type="scientific">Fodinicola feengrottensis</name>
    <dbReference type="NCBI Taxonomy" id="435914"/>
    <lineage>
        <taxon>Bacteria</taxon>
        <taxon>Bacillati</taxon>
        <taxon>Actinomycetota</taxon>
        <taxon>Actinomycetes</taxon>
        <taxon>Mycobacteriales</taxon>
        <taxon>Fodinicola</taxon>
    </lineage>
</organism>
<comment type="caution">
    <text evidence="6">The sequence shown here is derived from an EMBL/GenBank/DDBJ whole genome shotgun (WGS) entry which is preliminary data.</text>
</comment>
<evidence type="ECO:0000259" key="5">
    <source>
        <dbReference type="Pfam" id="PF16350"/>
    </source>
</evidence>
<feature type="domain" description="FAD dependent oxidoreductase central" evidence="5">
    <location>
        <begin position="369"/>
        <end position="423"/>
    </location>
</feature>
<comment type="similarity">
    <text evidence="1">Belongs to the GcvT family.</text>
</comment>
<proteinExistence type="inferred from homology"/>
<evidence type="ECO:0000256" key="1">
    <source>
        <dbReference type="ARBA" id="ARBA00008609"/>
    </source>
</evidence>
<dbReference type="InterPro" id="IPR006222">
    <property type="entry name" value="GCVT_N"/>
</dbReference>
<dbReference type="InterPro" id="IPR029043">
    <property type="entry name" value="GcvT/YgfZ_C"/>
</dbReference>
<gene>
    <name evidence="6" type="ORF">GCM10009765_58040</name>
</gene>